<evidence type="ECO:0000313" key="1">
    <source>
        <dbReference type="EMBL" id="GAG20172.1"/>
    </source>
</evidence>
<gene>
    <name evidence="1" type="ORF">S01H1_60381</name>
</gene>
<sequence length="79" mass="8798">LGQNEDGTRLLVGIYETPPEGLVVESLSEGKVVRLLEPYEVYFVRSGKTLTDRHGNQLDQLDGIDAEEVIDESLMVYMG</sequence>
<feature type="non-terminal residue" evidence="1">
    <location>
        <position position="1"/>
    </location>
</feature>
<dbReference type="AlphaFoldDB" id="X0WAC3"/>
<proteinExistence type="predicted"/>
<dbReference type="EMBL" id="BARS01039546">
    <property type="protein sequence ID" value="GAG20172.1"/>
    <property type="molecule type" value="Genomic_DNA"/>
</dbReference>
<reference evidence="1" key="1">
    <citation type="journal article" date="2014" name="Front. Microbiol.">
        <title>High frequency of phylogenetically diverse reductive dehalogenase-homologous genes in deep subseafloor sedimentary metagenomes.</title>
        <authorList>
            <person name="Kawai M."/>
            <person name="Futagami T."/>
            <person name="Toyoda A."/>
            <person name="Takaki Y."/>
            <person name="Nishi S."/>
            <person name="Hori S."/>
            <person name="Arai W."/>
            <person name="Tsubouchi T."/>
            <person name="Morono Y."/>
            <person name="Uchiyama I."/>
            <person name="Ito T."/>
            <person name="Fujiyama A."/>
            <person name="Inagaki F."/>
            <person name="Takami H."/>
        </authorList>
    </citation>
    <scope>NUCLEOTIDE SEQUENCE</scope>
    <source>
        <strain evidence="1">Expedition CK06-06</strain>
    </source>
</reference>
<protein>
    <submittedName>
        <fullName evidence="1">Uncharacterized protein</fullName>
    </submittedName>
</protein>
<name>X0WAC3_9ZZZZ</name>
<accession>X0WAC3</accession>
<comment type="caution">
    <text evidence="1">The sequence shown here is derived from an EMBL/GenBank/DDBJ whole genome shotgun (WGS) entry which is preliminary data.</text>
</comment>
<organism evidence="1">
    <name type="scientific">marine sediment metagenome</name>
    <dbReference type="NCBI Taxonomy" id="412755"/>
    <lineage>
        <taxon>unclassified sequences</taxon>
        <taxon>metagenomes</taxon>
        <taxon>ecological metagenomes</taxon>
    </lineage>
</organism>